<feature type="transmembrane region" description="Helical" evidence="7">
    <location>
        <begin position="20"/>
        <end position="38"/>
    </location>
</feature>
<dbReference type="PANTHER" id="PTHR30572">
    <property type="entry name" value="MEMBRANE COMPONENT OF TRANSPORTER-RELATED"/>
    <property type="match status" value="1"/>
</dbReference>
<keyword evidence="4 7" id="KW-1133">Transmembrane helix</keyword>
<dbReference type="PANTHER" id="PTHR30572:SF4">
    <property type="entry name" value="ABC TRANSPORTER PERMEASE YTRF"/>
    <property type="match status" value="1"/>
</dbReference>
<dbReference type="InterPro" id="IPR003838">
    <property type="entry name" value="ABC3_permease_C"/>
</dbReference>
<protein>
    <recommendedName>
        <fullName evidence="12">ABC3 transporter permease protein domain-containing protein</fullName>
    </recommendedName>
</protein>
<evidence type="ECO:0000256" key="3">
    <source>
        <dbReference type="ARBA" id="ARBA00022692"/>
    </source>
</evidence>
<dbReference type="Pfam" id="PF02687">
    <property type="entry name" value="FtsX"/>
    <property type="match status" value="1"/>
</dbReference>
<feature type="domain" description="MacB-like periplasmic core" evidence="9">
    <location>
        <begin position="18"/>
        <end position="217"/>
    </location>
</feature>
<reference evidence="10 11" key="1">
    <citation type="journal article" date="2016" name="Sci. Rep.">
        <title>Metabolic traits of an uncultured archaeal lineage -MSBL1- from brine pools of the Red Sea.</title>
        <authorList>
            <person name="Mwirichia R."/>
            <person name="Alam I."/>
            <person name="Rashid M."/>
            <person name="Vinu M."/>
            <person name="Ba-Alawi W."/>
            <person name="Anthony Kamau A."/>
            <person name="Kamanda Ngugi D."/>
            <person name="Goker M."/>
            <person name="Klenk H.P."/>
            <person name="Bajic V."/>
            <person name="Stingl U."/>
        </authorList>
    </citation>
    <scope>NUCLEOTIDE SEQUENCE [LARGE SCALE GENOMIC DNA]</scope>
    <source>
        <strain evidence="10">SCGC-AAA261G05</strain>
    </source>
</reference>
<dbReference type="EMBL" id="LHYA01000050">
    <property type="protein sequence ID" value="KXB02993.1"/>
    <property type="molecule type" value="Genomic_DNA"/>
</dbReference>
<comment type="similarity">
    <text evidence="6">Belongs to the ABC-4 integral membrane protein family.</text>
</comment>
<comment type="subcellular location">
    <subcellularLocation>
        <location evidence="1">Cell membrane</location>
        <topology evidence="1">Multi-pass membrane protein</topology>
    </subcellularLocation>
</comment>
<evidence type="ECO:0000256" key="5">
    <source>
        <dbReference type="ARBA" id="ARBA00023136"/>
    </source>
</evidence>
<keyword evidence="3 7" id="KW-0812">Transmembrane</keyword>
<evidence type="ECO:0000256" key="2">
    <source>
        <dbReference type="ARBA" id="ARBA00022475"/>
    </source>
</evidence>
<evidence type="ECO:0000313" key="10">
    <source>
        <dbReference type="EMBL" id="KXB02993.1"/>
    </source>
</evidence>
<proteinExistence type="inferred from homology"/>
<keyword evidence="11" id="KW-1185">Reference proteome</keyword>
<dbReference type="InterPro" id="IPR050250">
    <property type="entry name" value="Macrolide_Exporter_MacB"/>
</dbReference>
<keyword evidence="2" id="KW-1003">Cell membrane</keyword>
<feature type="transmembrane region" description="Helical" evidence="7">
    <location>
        <begin position="331"/>
        <end position="356"/>
    </location>
</feature>
<dbReference type="GO" id="GO:0005886">
    <property type="term" value="C:plasma membrane"/>
    <property type="evidence" value="ECO:0007669"/>
    <property type="project" value="UniProtKB-SubCell"/>
</dbReference>
<feature type="transmembrane region" description="Helical" evidence="7">
    <location>
        <begin position="247"/>
        <end position="267"/>
    </location>
</feature>
<comment type="caution">
    <text evidence="10">The sequence shown here is derived from an EMBL/GenBank/DDBJ whole genome shotgun (WGS) entry which is preliminary data.</text>
</comment>
<dbReference type="AlphaFoldDB" id="A0A133V967"/>
<dbReference type="InterPro" id="IPR025857">
    <property type="entry name" value="MacB_PCD"/>
</dbReference>
<feature type="transmembrane region" description="Helical" evidence="7">
    <location>
        <begin position="288"/>
        <end position="311"/>
    </location>
</feature>
<dbReference type="PATRIC" id="fig|1698276.3.peg.553"/>
<evidence type="ECO:0000256" key="6">
    <source>
        <dbReference type="ARBA" id="ARBA00038076"/>
    </source>
</evidence>
<evidence type="ECO:0000259" key="9">
    <source>
        <dbReference type="Pfam" id="PF12704"/>
    </source>
</evidence>
<dbReference type="Proteomes" id="UP000070405">
    <property type="component" value="Unassembled WGS sequence"/>
</dbReference>
<name>A0A133V967_9EURY</name>
<keyword evidence="5 7" id="KW-0472">Membrane</keyword>
<evidence type="ECO:0000256" key="7">
    <source>
        <dbReference type="SAM" id="Phobius"/>
    </source>
</evidence>
<organism evidence="10 11">
    <name type="scientific">candidate division MSBL1 archaeon SCGC-AAA261G05</name>
    <dbReference type="NCBI Taxonomy" id="1698276"/>
    <lineage>
        <taxon>Archaea</taxon>
        <taxon>Methanobacteriati</taxon>
        <taxon>Methanobacteriota</taxon>
        <taxon>candidate division MSBL1</taxon>
    </lineage>
</organism>
<evidence type="ECO:0000256" key="4">
    <source>
        <dbReference type="ARBA" id="ARBA00022989"/>
    </source>
</evidence>
<evidence type="ECO:0000256" key="1">
    <source>
        <dbReference type="ARBA" id="ARBA00004651"/>
    </source>
</evidence>
<evidence type="ECO:0000313" key="11">
    <source>
        <dbReference type="Proteomes" id="UP000070405"/>
    </source>
</evidence>
<accession>A0A133V967</accession>
<evidence type="ECO:0000259" key="8">
    <source>
        <dbReference type="Pfam" id="PF02687"/>
    </source>
</evidence>
<dbReference type="Pfam" id="PF12704">
    <property type="entry name" value="MacB_PCD"/>
    <property type="match status" value="1"/>
</dbReference>
<dbReference type="GO" id="GO:0022857">
    <property type="term" value="F:transmembrane transporter activity"/>
    <property type="evidence" value="ECO:0007669"/>
    <property type="project" value="TreeGrafter"/>
</dbReference>
<sequence>MRLFSFALKNLGRRKIRTGLTILGIAIAIAFSFILLSVDAGSEELMAGAGRLGPDIEAKVKGTQLALTTDENYAIVLEKVEGVRKATPAIMWEYWSSEKPGFTIILGMIPSDAREIYADIEVVEGRPLDNSDNFAVELGSHAASQIGLSVGDNLEFEGDNFEVVGVLEETGSIVDIMGVMPLWSLQSALQTPENKASGIWIWVEDGANVGSVMTTIENDYPELSATEGLTMLEYTEEFTKFGGAIRLIVLTVAILIGTLAAMNTVAMTTFERTREFGTMRALGASGGYVFKLVLIESILLCVIGGLIGSLLGFVGSLGAESIIMDMVGLDIVAVPLTVPATAIGIAIIVGLVAGIYPARRVSKQEIVEALRYE</sequence>
<evidence type="ECO:0008006" key="12">
    <source>
        <dbReference type="Google" id="ProtNLM"/>
    </source>
</evidence>
<feature type="domain" description="ABC3 transporter permease C-terminal" evidence="8">
    <location>
        <begin position="248"/>
        <end position="366"/>
    </location>
</feature>
<gene>
    <name evidence="10" type="ORF">AKJ47_03010</name>
</gene>